<dbReference type="Gene3D" id="1.20.1260.10">
    <property type="match status" value="1"/>
</dbReference>
<comment type="caution">
    <text evidence="3">The sequence shown here is derived from an EMBL/GenBank/DDBJ whole genome shotgun (WGS) entry which is preliminary data.</text>
</comment>
<evidence type="ECO:0000313" key="3">
    <source>
        <dbReference type="EMBL" id="KRV51186.1"/>
    </source>
</evidence>
<sequence length="146" mass="15352">MAAEHAAIYGYGVLGARLTGERRNQARDAYQAHRSQRDALRRSVRGLGGEPEAAAPAYGLPFPVPDQEAAIRLAAELEDRVAAVYADLVARAEADLRRDAARALREAAVRAVRWRGRGVPFPGLPERAGTASGAPTTPGAVSPGSG</sequence>
<evidence type="ECO:0000256" key="1">
    <source>
        <dbReference type="SAM" id="MobiDB-lite"/>
    </source>
</evidence>
<dbReference type="CDD" id="cd00657">
    <property type="entry name" value="Ferritin_like"/>
    <property type="match status" value="1"/>
</dbReference>
<dbReference type="SUPFAM" id="SSF47240">
    <property type="entry name" value="Ferritin-like"/>
    <property type="match status" value="1"/>
</dbReference>
<dbReference type="InterPro" id="IPR009078">
    <property type="entry name" value="Ferritin-like_SF"/>
</dbReference>
<dbReference type="Proteomes" id="UP000050867">
    <property type="component" value="Unassembled WGS sequence"/>
</dbReference>
<keyword evidence="4" id="KW-1185">Reference proteome</keyword>
<dbReference type="InterPro" id="IPR012347">
    <property type="entry name" value="Ferritin-like"/>
</dbReference>
<dbReference type="EMBL" id="LLZU01000002">
    <property type="protein sequence ID" value="KRV51186.1"/>
    <property type="molecule type" value="Genomic_DNA"/>
</dbReference>
<dbReference type="InterPro" id="IPR029447">
    <property type="entry name" value="DUF4439"/>
</dbReference>
<name>A0A0T6LZB4_WENVI</name>
<dbReference type="STRING" id="76728.AQ490_02165"/>
<reference evidence="3 4" key="1">
    <citation type="submission" date="2015-10" db="EMBL/GenBank/DDBJ databases">
        <title>Draft genome sequence of pyrrolomycin-producing Streptomyces vitaminophilus.</title>
        <authorList>
            <person name="Graham D.E."/>
            <person name="Mahan K.M."/>
            <person name="Klingeman D.M."/>
            <person name="Hettich R.L."/>
            <person name="Parry R.J."/>
        </authorList>
    </citation>
    <scope>NUCLEOTIDE SEQUENCE [LARGE SCALE GENOMIC DNA]</scope>
    <source>
        <strain evidence="3 4">ATCC 31673</strain>
    </source>
</reference>
<organism evidence="3 4">
    <name type="scientific">Wenjunlia vitaminophila</name>
    <name type="common">Streptomyces vitaminophilus</name>
    <dbReference type="NCBI Taxonomy" id="76728"/>
    <lineage>
        <taxon>Bacteria</taxon>
        <taxon>Bacillati</taxon>
        <taxon>Actinomycetota</taxon>
        <taxon>Actinomycetes</taxon>
        <taxon>Kitasatosporales</taxon>
        <taxon>Streptomycetaceae</taxon>
        <taxon>Wenjunlia</taxon>
    </lineage>
</organism>
<dbReference type="Pfam" id="PF14530">
    <property type="entry name" value="DUF4439"/>
    <property type="match status" value="1"/>
</dbReference>
<evidence type="ECO:0000259" key="2">
    <source>
        <dbReference type="Pfam" id="PF14530"/>
    </source>
</evidence>
<feature type="domain" description="DUF4439" evidence="2">
    <location>
        <begin position="2"/>
        <end position="126"/>
    </location>
</feature>
<evidence type="ECO:0000313" key="4">
    <source>
        <dbReference type="Proteomes" id="UP000050867"/>
    </source>
</evidence>
<dbReference type="eggNOG" id="ENOG50334B4">
    <property type="taxonomic scope" value="Bacteria"/>
</dbReference>
<accession>A0A0T6LZB4</accession>
<dbReference type="AlphaFoldDB" id="A0A0T6LZB4"/>
<feature type="region of interest" description="Disordered" evidence="1">
    <location>
        <begin position="120"/>
        <end position="146"/>
    </location>
</feature>
<gene>
    <name evidence="3" type="ORF">AQ490_02165</name>
</gene>
<protein>
    <recommendedName>
        <fullName evidence="2">DUF4439 domain-containing protein</fullName>
    </recommendedName>
</protein>
<proteinExistence type="predicted"/>
<feature type="region of interest" description="Disordered" evidence="1">
    <location>
        <begin position="25"/>
        <end position="48"/>
    </location>
</feature>